<comment type="caution">
    <text evidence="1">The sequence shown here is derived from an EMBL/GenBank/DDBJ whole genome shotgun (WGS) entry which is preliminary data.</text>
</comment>
<evidence type="ECO:0000313" key="1">
    <source>
        <dbReference type="EMBL" id="GKV03072.1"/>
    </source>
</evidence>
<reference evidence="1 2" key="1">
    <citation type="journal article" date="2021" name="Commun. Biol.">
        <title>The genome of Shorea leprosula (Dipterocarpaceae) highlights the ecological relevance of drought in aseasonal tropical rainforests.</title>
        <authorList>
            <person name="Ng K.K.S."/>
            <person name="Kobayashi M.J."/>
            <person name="Fawcett J.A."/>
            <person name="Hatakeyama M."/>
            <person name="Paape T."/>
            <person name="Ng C.H."/>
            <person name="Ang C.C."/>
            <person name="Tnah L.H."/>
            <person name="Lee C.T."/>
            <person name="Nishiyama T."/>
            <person name="Sese J."/>
            <person name="O'Brien M.J."/>
            <person name="Copetti D."/>
            <person name="Mohd Noor M.I."/>
            <person name="Ong R.C."/>
            <person name="Putra M."/>
            <person name="Sireger I.Z."/>
            <person name="Indrioko S."/>
            <person name="Kosugi Y."/>
            <person name="Izuno A."/>
            <person name="Isagi Y."/>
            <person name="Lee S.L."/>
            <person name="Shimizu K.K."/>
        </authorList>
    </citation>
    <scope>NUCLEOTIDE SEQUENCE [LARGE SCALE GENOMIC DNA]</scope>
    <source>
        <strain evidence="1">214</strain>
    </source>
</reference>
<dbReference type="Proteomes" id="UP001054252">
    <property type="component" value="Unassembled WGS sequence"/>
</dbReference>
<gene>
    <name evidence="1" type="ORF">SLEP1_g15440</name>
</gene>
<name>A0AAV5IWJ0_9ROSI</name>
<dbReference type="AlphaFoldDB" id="A0AAV5IWJ0"/>
<evidence type="ECO:0000313" key="2">
    <source>
        <dbReference type="Proteomes" id="UP001054252"/>
    </source>
</evidence>
<organism evidence="1 2">
    <name type="scientific">Rubroshorea leprosula</name>
    <dbReference type="NCBI Taxonomy" id="152421"/>
    <lineage>
        <taxon>Eukaryota</taxon>
        <taxon>Viridiplantae</taxon>
        <taxon>Streptophyta</taxon>
        <taxon>Embryophyta</taxon>
        <taxon>Tracheophyta</taxon>
        <taxon>Spermatophyta</taxon>
        <taxon>Magnoliopsida</taxon>
        <taxon>eudicotyledons</taxon>
        <taxon>Gunneridae</taxon>
        <taxon>Pentapetalae</taxon>
        <taxon>rosids</taxon>
        <taxon>malvids</taxon>
        <taxon>Malvales</taxon>
        <taxon>Dipterocarpaceae</taxon>
        <taxon>Rubroshorea</taxon>
    </lineage>
</organism>
<proteinExistence type="predicted"/>
<accession>A0AAV5IWJ0</accession>
<keyword evidence="2" id="KW-1185">Reference proteome</keyword>
<sequence>MQSNEPRKSRSFMKKFVKSYNVKPLGIRLIMTSTERRADGPFQIMEKINANNYEIKLLALAPICSNNQAPFIVAVAEQGWGASFWTLTVSGRDRWKITTFKHHVPVGQSSRAFPLTITSLKFADLRAVTGSTMSLVTPVSLHGLRSSWIQGKYDGHI</sequence>
<dbReference type="EMBL" id="BPVZ01000020">
    <property type="protein sequence ID" value="GKV03072.1"/>
    <property type="molecule type" value="Genomic_DNA"/>
</dbReference>
<protein>
    <submittedName>
        <fullName evidence="1">Uncharacterized protein</fullName>
    </submittedName>
</protein>